<dbReference type="GO" id="GO:0003677">
    <property type="term" value="F:DNA binding"/>
    <property type="evidence" value="ECO:0007669"/>
    <property type="project" value="UniProtKB-KW"/>
</dbReference>
<dbReference type="PANTHER" id="PTHR40661">
    <property type="match status" value="1"/>
</dbReference>
<dbReference type="PANTHER" id="PTHR40661:SF3">
    <property type="entry name" value="FELS-1 PROPHAGE TRANSCRIPTIONAL REGULATOR"/>
    <property type="match status" value="1"/>
</dbReference>
<name>A0A4Q7D2I1_9PSED</name>
<evidence type="ECO:0000259" key="4">
    <source>
        <dbReference type="PROSITE" id="PS50943"/>
    </source>
</evidence>
<feature type="domain" description="HTH cro/C1-type" evidence="4">
    <location>
        <begin position="124"/>
        <end position="158"/>
    </location>
</feature>
<dbReference type="AlphaFoldDB" id="A0A4Q7D2I1"/>
<evidence type="ECO:0000313" key="5">
    <source>
        <dbReference type="EMBL" id="RZI32361.1"/>
    </source>
</evidence>
<accession>A0A4Q7D2I1</accession>
<reference evidence="5 6" key="1">
    <citation type="submission" date="2019-02" db="EMBL/GenBank/DDBJ databases">
        <title>Pseudomonas spp from wheat grain.</title>
        <authorList>
            <person name="Cho G.-S."/>
            <person name="Franz C.M.A.P."/>
        </authorList>
    </citation>
    <scope>NUCLEOTIDE SEQUENCE [LARGE SCALE GENOMIC DNA]</scope>
    <source>
        <strain evidence="5 6">133NRW</strain>
    </source>
</reference>
<dbReference type="InterPro" id="IPR015927">
    <property type="entry name" value="Peptidase_S24_S26A/B/C"/>
</dbReference>
<evidence type="ECO:0000256" key="3">
    <source>
        <dbReference type="ARBA" id="ARBA00023163"/>
    </source>
</evidence>
<keyword evidence="2" id="KW-0238">DNA-binding</keyword>
<dbReference type="Gene3D" id="2.10.109.10">
    <property type="entry name" value="Umud Fragment, subunit A"/>
    <property type="match status" value="1"/>
</dbReference>
<dbReference type="InterPro" id="IPR036286">
    <property type="entry name" value="LexA/Signal_pep-like_sf"/>
</dbReference>
<feature type="domain" description="HTH cro/C1-type" evidence="4">
    <location>
        <begin position="18"/>
        <end position="62"/>
    </location>
</feature>
<evidence type="ECO:0000313" key="6">
    <source>
        <dbReference type="Proteomes" id="UP000293369"/>
    </source>
</evidence>
<dbReference type="CDD" id="cd06529">
    <property type="entry name" value="S24_LexA-like"/>
    <property type="match status" value="1"/>
</dbReference>
<dbReference type="SUPFAM" id="SSF47413">
    <property type="entry name" value="lambda repressor-like DNA-binding domains"/>
    <property type="match status" value="1"/>
</dbReference>
<dbReference type="Proteomes" id="UP000293369">
    <property type="component" value="Unassembled WGS sequence"/>
</dbReference>
<dbReference type="SUPFAM" id="SSF51306">
    <property type="entry name" value="LexA/Signal peptidase"/>
    <property type="match status" value="1"/>
</dbReference>
<protein>
    <submittedName>
        <fullName evidence="5">Helix-turn-helix domain-containing protein</fullName>
    </submittedName>
</protein>
<dbReference type="PROSITE" id="PS50943">
    <property type="entry name" value="HTH_CROC1"/>
    <property type="match status" value="2"/>
</dbReference>
<sequence>MKFDGFNQRLRQAIGGETIYSFAKKSGISEPLLRKYLSGESVPSLEKAWKMAVTANVSLDWLAGKGAPHVIQQSSSMVSLDHNSQRLSIPPGDGAVKEFGGFSARLKKALGDETPHAFSNKCAIANSSLYSYLKGRVVPNIERAWKMAVVANVSLDWLAGGGCKESQPDQNGAGSGDNDAYVYIPLYEPVLRGRKGPGNLSANVLTHLAFPADSLHKQKLCPQQLLAIPVMGDSMAGILNAGDIVMIDLERNQLDADALYVIRLNDQLYAKRLQRLSDGSACIINENKAYRDVLVTKAQVNDIDIMGRVIWTSSWM</sequence>
<organism evidence="5 6">
    <name type="scientific">Pseudomonas orientalis</name>
    <dbReference type="NCBI Taxonomy" id="76758"/>
    <lineage>
        <taxon>Bacteria</taxon>
        <taxon>Pseudomonadati</taxon>
        <taxon>Pseudomonadota</taxon>
        <taxon>Gammaproteobacteria</taxon>
        <taxon>Pseudomonadales</taxon>
        <taxon>Pseudomonadaceae</taxon>
        <taxon>Pseudomonas</taxon>
    </lineage>
</organism>
<dbReference type="EMBL" id="SGFE01000011">
    <property type="protein sequence ID" value="RZI32361.1"/>
    <property type="molecule type" value="Genomic_DNA"/>
</dbReference>
<keyword evidence="1" id="KW-0805">Transcription regulation</keyword>
<dbReference type="InterPro" id="IPR001387">
    <property type="entry name" value="Cro/C1-type_HTH"/>
</dbReference>
<dbReference type="InterPro" id="IPR039418">
    <property type="entry name" value="LexA-like"/>
</dbReference>
<evidence type="ECO:0000256" key="2">
    <source>
        <dbReference type="ARBA" id="ARBA00023125"/>
    </source>
</evidence>
<dbReference type="Pfam" id="PF01381">
    <property type="entry name" value="HTH_3"/>
    <property type="match status" value="1"/>
</dbReference>
<dbReference type="CDD" id="cd00093">
    <property type="entry name" value="HTH_XRE"/>
    <property type="match status" value="2"/>
</dbReference>
<proteinExistence type="predicted"/>
<dbReference type="Gene3D" id="1.10.260.40">
    <property type="entry name" value="lambda repressor-like DNA-binding domains"/>
    <property type="match status" value="2"/>
</dbReference>
<comment type="caution">
    <text evidence="5">The sequence shown here is derived from an EMBL/GenBank/DDBJ whole genome shotgun (WGS) entry which is preliminary data.</text>
</comment>
<keyword evidence="3" id="KW-0804">Transcription</keyword>
<dbReference type="InterPro" id="IPR010982">
    <property type="entry name" value="Lambda_DNA-bd_dom_sf"/>
</dbReference>
<gene>
    <name evidence="5" type="ORF">EUX57_07490</name>
</gene>
<dbReference type="Pfam" id="PF00717">
    <property type="entry name" value="Peptidase_S24"/>
    <property type="match status" value="1"/>
</dbReference>
<dbReference type="SMART" id="SM00530">
    <property type="entry name" value="HTH_XRE"/>
    <property type="match status" value="2"/>
</dbReference>
<dbReference type="RefSeq" id="WP_130138264.1">
    <property type="nucleotide sequence ID" value="NZ_SGFE01000011.1"/>
</dbReference>
<evidence type="ECO:0000256" key="1">
    <source>
        <dbReference type="ARBA" id="ARBA00023015"/>
    </source>
</evidence>